<dbReference type="Gene3D" id="3.40.50.300">
    <property type="entry name" value="P-loop containing nucleotide triphosphate hydrolases"/>
    <property type="match status" value="1"/>
</dbReference>
<evidence type="ECO:0000256" key="3">
    <source>
        <dbReference type="ARBA" id="ARBA00061607"/>
    </source>
</evidence>
<dbReference type="InterPro" id="IPR050764">
    <property type="entry name" value="CbbQ/NirQ/NorQ/GpvN"/>
</dbReference>
<protein>
    <submittedName>
        <fullName evidence="6">Holliday junction DNA helicase RuvB</fullName>
    </submittedName>
</protein>
<evidence type="ECO:0000259" key="5">
    <source>
        <dbReference type="Pfam" id="PF17863"/>
    </source>
</evidence>
<dbReference type="PANTHER" id="PTHR42759:SF1">
    <property type="entry name" value="MAGNESIUM-CHELATASE SUBUNIT CHLD"/>
    <property type="match status" value="1"/>
</dbReference>
<dbReference type="KEGG" id="gaz:Pan241w_20180"/>
<feature type="domain" description="ChlI/MoxR AAA lid" evidence="5">
    <location>
        <begin position="259"/>
        <end position="330"/>
    </location>
</feature>
<sequence length="346" mass="38306">MNSSMTDHNDVSDEVLEKTRFIQDVRDQVATVVVGQDEVVERLLISLFTGGHILLQGVPGLAKTLLVSVLSKSIELDFSRIQFTIDLLPSDILGSQILDQKSNEFVTRTGPIFTNLLLADEINRAAPKVQGALLEAMQERKVTIGNETLSLPAPFLVIATQNPVEQAGTFELPEAQLDRFMLCHRLNYPEPSEEREVLKRNMALGIRKEDRGAVVNTEFDVMQHKPVGSSEDLVSCMQAVNDIHVSDTFLEHVIEVINRTRNHPNIELGCSPRGGIALIKASRARALINGRNYVIPEDLFVLAEDVILHRIRLNYEALADGLTGQAVLQDMLRDLGATPSSISREA</sequence>
<keyword evidence="6" id="KW-0347">Helicase</keyword>
<dbReference type="GO" id="GO:0004386">
    <property type="term" value="F:helicase activity"/>
    <property type="evidence" value="ECO:0007669"/>
    <property type="project" value="UniProtKB-KW"/>
</dbReference>
<evidence type="ECO:0000313" key="7">
    <source>
        <dbReference type="Proteomes" id="UP000317171"/>
    </source>
</evidence>
<dbReference type="AlphaFoldDB" id="A0A517RDI6"/>
<dbReference type="EMBL" id="CP036269">
    <property type="protein sequence ID" value="QDT41938.1"/>
    <property type="molecule type" value="Genomic_DNA"/>
</dbReference>
<keyword evidence="2" id="KW-0067">ATP-binding</keyword>
<dbReference type="InterPro" id="IPR011703">
    <property type="entry name" value="ATPase_AAA-3"/>
</dbReference>
<evidence type="ECO:0000256" key="2">
    <source>
        <dbReference type="ARBA" id="ARBA00022840"/>
    </source>
</evidence>
<comment type="similarity">
    <text evidence="3">Belongs to the MoxR family.</text>
</comment>
<keyword evidence="7" id="KW-1185">Reference proteome</keyword>
<dbReference type="GO" id="GO:0016887">
    <property type="term" value="F:ATP hydrolysis activity"/>
    <property type="evidence" value="ECO:0007669"/>
    <property type="project" value="InterPro"/>
</dbReference>
<dbReference type="InterPro" id="IPR027417">
    <property type="entry name" value="P-loop_NTPase"/>
</dbReference>
<dbReference type="CDD" id="cd00009">
    <property type="entry name" value="AAA"/>
    <property type="match status" value="1"/>
</dbReference>
<dbReference type="PANTHER" id="PTHR42759">
    <property type="entry name" value="MOXR FAMILY PROTEIN"/>
    <property type="match status" value="1"/>
</dbReference>
<dbReference type="Pfam" id="PF17863">
    <property type="entry name" value="AAA_lid_2"/>
    <property type="match status" value="1"/>
</dbReference>
<dbReference type="InterPro" id="IPR041628">
    <property type="entry name" value="ChlI/MoxR_AAA_lid"/>
</dbReference>
<evidence type="ECO:0000256" key="1">
    <source>
        <dbReference type="ARBA" id="ARBA00022741"/>
    </source>
</evidence>
<evidence type="ECO:0000313" key="6">
    <source>
        <dbReference type="EMBL" id="QDT41938.1"/>
    </source>
</evidence>
<accession>A0A517RDI6</accession>
<name>A0A517RDI6_9PLAN</name>
<dbReference type="SUPFAM" id="SSF52540">
    <property type="entry name" value="P-loop containing nucleoside triphosphate hydrolases"/>
    <property type="match status" value="1"/>
</dbReference>
<reference evidence="6 7" key="1">
    <citation type="submission" date="2019-02" db="EMBL/GenBank/DDBJ databases">
        <title>Deep-cultivation of Planctomycetes and their phenomic and genomic characterization uncovers novel biology.</title>
        <authorList>
            <person name="Wiegand S."/>
            <person name="Jogler M."/>
            <person name="Boedeker C."/>
            <person name="Pinto D."/>
            <person name="Vollmers J."/>
            <person name="Rivas-Marin E."/>
            <person name="Kohn T."/>
            <person name="Peeters S.H."/>
            <person name="Heuer A."/>
            <person name="Rast P."/>
            <person name="Oberbeckmann S."/>
            <person name="Bunk B."/>
            <person name="Jeske O."/>
            <person name="Meyerdierks A."/>
            <person name="Storesund J.E."/>
            <person name="Kallscheuer N."/>
            <person name="Luecker S."/>
            <person name="Lage O.M."/>
            <person name="Pohl T."/>
            <person name="Merkel B.J."/>
            <person name="Hornburger P."/>
            <person name="Mueller R.-W."/>
            <person name="Bruemmer F."/>
            <person name="Labrenz M."/>
            <person name="Spormann A.M."/>
            <person name="Op den Camp H."/>
            <person name="Overmann J."/>
            <person name="Amann R."/>
            <person name="Jetten M.S.M."/>
            <person name="Mascher T."/>
            <person name="Medema M.H."/>
            <person name="Devos D.P."/>
            <person name="Kaster A.-K."/>
            <person name="Ovreas L."/>
            <person name="Rohde M."/>
            <person name="Galperin M.Y."/>
            <person name="Jogler C."/>
        </authorList>
    </citation>
    <scope>NUCLEOTIDE SEQUENCE [LARGE SCALE GENOMIC DNA]</scope>
    <source>
        <strain evidence="6 7">Pan241w</strain>
    </source>
</reference>
<proteinExistence type="inferred from homology"/>
<dbReference type="PIRSF" id="PIRSF002849">
    <property type="entry name" value="AAA_ATPase_chaperone_MoxR_prd"/>
    <property type="match status" value="1"/>
</dbReference>
<dbReference type="Proteomes" id="UP000317171">
    <property type="component" value="Chromosome"/>
</dbReference>
<dbReference type="GO" id="GO:0005524">
    <property type="term" value="F:ATP binding"/>
    <property type="evidence" value="ECO:0007669"/>
    <property type="project" value="UniProtKB-KW"/>
</dbReference>
<gene>
    <name evidence="6" type="ORF">Pan241w_20180</name>
</gene>
<feature type="domain" description="ATPase AAA-3" evidence="4">
    <location>
        <begin position="52"/>
        <end position="182"/>
    </location>
</feature>
<dbReference type="Pfam" id="PF07726">
    <property type="entry name" value="AAA_3"/>
    <property type="match status" value="1"/>
</dbReference>
<evidence type="ECO:0000259" key="4">
    <source>
        <dbReference type="Pfam" id="PF07726"/>
    </source>
</evidence>
<organism evidence="6 7">
    <name type="scientific">Gimesia alba</name>
    <dbReference type="NCBI Taxonomy" id="2527973"/>
    <lineage>
        <taxon>Bacteria</taxon>
        <taxon>Pseudomonadati</taxon>
        <taxon>Planctomycetota</taxon>
        <taxon>Planctomycetia</taxon>
        <taxon>Planctomycetales</taxon>
        <taxon>Planctomycetaceae</taxon>
        <taxon>Gimesia</taxon>
    </lineage>
</organism>
<keyword evidence="6" id="KW-0378">Hydrolase</keyword>
<keyword evidence="1" id="KW-0547">Nucleotide-binding</keyword>
<dbReference type="Gene3D" id="1.10.8.80">
    <property type="entry name" value="Magnesium chelatase subunit I, C-Terminal domain"/>
    <property type="match status" value="1"/>
</dbReference>
<dbReference type="FunFam" id="3.40.50.300:FF:000640">
    <property type="entry name" value="MoxR family ATPase"/>
    <property type="match status" value="1"/>
</dbReference>